<dbReference type="Proteomes" id="UP001291653">
    <property type="component" value="Unassembled WGS sequence"/>
</dbReference>
<dbReference type="PROSITE" id="PS00108">
    <property type="entry name" value="PROTEIN_KINASE_ST"/>
    <property type="match status" value="1"/>
</dbReference>
<evidence type="ECO:0000256" key="5">
    <source>
        <dbReference type="ARBA" id="ARBA00022777"/>
    </source>
</evidence>
<dbReference type="PANTHER" id="PTHR43289">
    <property type="entry name" value="MITOGEN-ACTIVATED PROTEIN KINASE KINASE KINASE 20-RELATED"/>
    <property type="match status" value="1"/>
</dbReference>
<evidence type="ECO:0000313" key="10">
    <source>
        <dbReference type="EMBL" id="GLF97641.1"/>
    </source>
</evidence>
<evidence type="ECO:0000256" key="2">
    <source>
        <dbReference type="ARBA" id="ARBA00022527"/>
    </source>
</evidence>
<accession>A0ABQ5P5X9</accession>
<dbReference type="PROSITE" id="PS50011">
    <property type="entry name" value="PROTEIN_KINASE_DOM"/>
    <property type="match status" value="1"/>
</dbReference>
<proteinExistence type="predicted"/>
<dbReference type="InterPro" id="IPR011009">
    <property type="entry name" value="Kinase-like_dom_sf"/>
</dbReference>
<dbReference type="InterPro" id="IPR000719">
    <property type="entry name" value="Prot_kinase_dom"/>
</dbReference>
<keyword evidence="4 7" id="KW-0547">Nucleotide-binding</keyword>
<keyword evidence="5 10" id="KW-0418">Kinase</keyword>
<dbReference type="EMBL" id="BSBI01000011">
    <property type="protein sequence ID" value="GLF97641.1"/>
    <property type="molecule type" value="Genomic_DNA"/>
</dbReference>
<dbReference type="SMART" id="SM00220">
    <property type="entry name" value="S_TKc"/>
    <property type="match status" value="1"/>
</dbReference>
<comment type="caution">
    <text evidence="10">The sequence shown here is derived from an EMBL/GenBank/DDBJ whole genome shotgun (WGS) entry which is preliminary data.</text>
</comment>
<protein>
    <recommendedName>
        <fullName evidence="1">non-specific serine/threonine protein kinase</fullName>
        <ecNumber evidence="1">2.7.11.1</ecNumber>
    </recommendedName>
</protein>
<organism evidence="10 11">
    <name type="scientific">Streptomyces yaizuensis</name>
    <dbReference type="NCBI Taxonomy" id="2989713"/>
    <lineage>
        <taxon>Bacteria</taxon>
        <taxon>Bacillati</taxon>
        <taxon>Actinomycetota</taxon>
        <taxon>Actinomycetes</taxon>
        <taxon>Kitasatosporales</taxon>
        <taxon>Streptomycetaceae</taxon>
        <taxon>Streptomyces</taxon>
    </lineage>
</organism>
<feature type="region of interest" description="Disordered" evidence="8">
    <location>
        <begin position="259"/>
        <end position="306"/>
    </location>
</feature>
<dbReference type="InterPro" id="IPR017441">
    <property type="entry name" value="Protein_kinase_ATP_BS"/>
</dbReference>
<evidence type="ECO:0000259" key="9">
    <source>
        <dbReference type="PROSITE" id="PS50011"/>
    </source>
</evidence>
<evidence type="ECO:0000256" key="8">
    <source>
        <dbReference type="SAM" id="MobiDB-lite"/>
    </source>
</evidence>
<evidence type="ECO:0000256" key="6">
    <source>
        <dbReference type="ARBA" id="ARBA00022840"/>
    </source>
</evidence>
<dbReference type="Gene3D" id="3.30.200.20">
    <property type="entry name" value="Phosphorylase Kinase, domain 1"/>
    <property type="match status" value="1"/>
</dbReference>
<gene>
    <name evidence="10" type="ORF">SYYSPA8_25110</name>
</gene>
<dbReference type="GO" id="GO:0004674">
    <property type="term" value="F:protein serine/threonine kinase activity"/>
    <property type="evidence" value="ECO:0007669"/>
    <property type="project" value="UniProtKB-KW"/>
</dbReference>
<evidence type="ECO:0000256" key="4">
    <source>
        <dbReference type="ARBA" id="ARBA00022741"/>
    </source>
</evidence>
<keyword evidence="3" id="KW-0808">Transferase</keyword>
<dbReference type="CDD" id="cd14014">
    <property type="entry name" value="STKc_PknB_like"/>
    <property type="match status" value="1"/>
</dbReference>
<evidence type="ECO:0000256" key="1">
    <source>
        <dbReference type="ARBA" id="ARBA00012513"/>
    </source>
</evidence>
<reference evidence="10 11" key="1">
    <citation type="submission" date="2022-10" db="EMBL/GenBank/DDBJ databases">
        <title>Draft genome sequence of Streptomyces sp. YSPA8.</title>
        <authorList>
            <person name="Moriuchi R."/>
            <person name="Dohra H."/>
            <person name="Yamamura H."/>
            <person name="Kodani S."/>
        </authorList>
    </citation>
    <scope>NUCLEOTIDE SEQUENCE [LARGE SCALE GENOMIC DNA]</scope>
    <source>
        <strain evidence="10 11">YSPA8</strain>
    </source>
</reference>
<feature type="domain" description="Protein kinase" evidence="9">
    <location>
        <begin position="14"/>
        <end position="269"/>
    </location>
</feature>
<keyword evidence="6 7" id="KW-0067">ATP-binding</keyword>
<dbReference type="EC" id="2.7.11.1" evidence="1"/>
<keyword evidence="11" id="KW-1185">Reference proteome</keyword>
<dbReference type="Gene3D" id="1.10.510.10">
    <property type="entry name" value="Transferase(Phosphotransferase) domain 1"/>
    <property type="match status" value="1"/>
</dbReference>
<keyword evidence="2 10" id="KW-0723">Serine/threonine-protein kinase</keyword>
<dbReference type="PANTHER" id="PTHR43289:SF6">
    <property type="entry name" value="SERINE_THREONINE-PROTEIN KINASE NEKL-3"/>
    <property type="match status" value="1"/>
</dbReference>
<dbReference type="InterPro" id="IPR008271">
    <property type="entry name" value="Ser/Thr_kinase_AS"/>
</dbReference>
<name>A0ABQ5P5X9_9ACTN</name>
<dbReference type="PROSITE" id="PS00107">
    <property type="entry name" value="PROTEIN_KINASE_ATP"/>
    <property type="match status" value="1"/>
</dbReference>
<evidence type="ECO:0000256" key="7">
    <source>
        <dbReference type="PROSITE-ProRule" id="PRU10141"/>
    </source>
</evidence>
<dbReference type="Pfam" id="PF00069">
    <property type="entry name" value="Pkinase"/>
    <property type="match status" value="1"/>
</dbReference>
<evidence type="ECO:0000256" key="3">
    <source>
        <dbReference type="ARBA" id="ARBA00022679"/>
    </source>
</evidence>
<feature type="binding site" evidence="7">
    <location>
        <position position="43"/>
    </location>
    <ligand>
        <name>ATP</name>
        <dbReference type="ChEBI" id="CHEBI:30616"/>
    </ligand>
</feature>
<sequence>MADPGAGRRVGGRYRLLNRLGDGGMGTVWRAHDEVVDRDVAVKEPRVPTHLSAAARDRAHLRMQREARAAARIAHPSVVTVHDVVIEDDRPWIVMELVAGPSLADRLLDGPLDAREAARTGLAVLDGLAAAHAAGVLHRDVKPDNILLGPGGRVVLGDFGIARVEGEQGLTESGAFLGSPEFIAPERVLGRPAGPESDLWSLGVVLFTAVEGLSPYRCTNAAATLQAVVSAEPPPPARSTGFLGDLLTRLMRKDPAARPGIAEVRHTLETVARPPGDGGGTAPRPSNAPAAAPGGRRLPAPPRGGGPARYVLGGGALAVGAALALLLLTDPFGGGPGGLPEGWEVRSDREVVAADIAVPSAYRRAEGDRGSVVTYRDPSGVFRIELERVVPAEDEEALPPTEAAWRRHYEGGGANGTEIEDVRVTVAAATQQGVRAFDTTVDHVDAPAVGDDPLRLRWRERIVSRGEGADQVYWRLRVSGPAQGWAAEEGERLFDRVTGHLEIRDL</sequence>
<feature type="compositionally biased region" description="Low complexity" evidence="8">
    <location>
        <begin position="282"/>
        <end position="298"/>
    </location>
</feature>
<dbReference type="SUPFAM" id="SSF56112">
    <property type="entry name" value="Protein kinase-like (PK-like)"/>
    <property type="match status" value="1"/>
</dbReference>
<evidence type="ECO:0000313" key="11">
    <source>
        <dbReference type="Proteomes" id="UP001291653"/>
    </source>
</evidence>